<dbReference type="Proteomes" id="UP001549162">
    <property type="component" value="Unassembled WGS sequence"/>
</dbReference>
<accession>A0ABV2JAJ5</accession>
<protein>
    <submittedName>
        <fullName evidence="3">Peptidoglycan/xylan/chitin deacetylase (PgdA/CDA1 family)</fullName>
    </submittedName>
</protein>
<dbReference type="Pfam" id="PF01522">
    <property type="entry name" value="Polysacc_deac_1"/>
    <property type="match status" value="1"/>
</dbReference>
<dbReference type="InterPro" id="IPR050248">
    <property type="entry name" value="Polysacc_deacetylase_ArnD"/>
</dbReference>
<keyword evidence="1" id="KW-0472">Membrane</keyword>
<dbReference type="Gene3D" id="3.20.20.370">
    <property type="entry name" value="Glycoside hydrolase/deacetylase"/>
    <property type="match status" value="1"/>
</dbReference>
<dbReference type="RefSeq" id="WP_354368548.1">
    <property type="nucleotide sequence ID" value="NZ_JBEPMA010000008.1"/>
</dbReference>
<dbReference type="SUPFAM" id="SSF88713">
    <property type="entry name" value="Glycoside hydrolase/deacetylase"/>
    <property type="match status" value="1"/>
</dbReference>
<evidence type="ECO:0000313" key="4">
    <source>
        <dbReference type="Proteomes" id="UP001549162"/>
    </source>
</evidence>
<evidence type="ECO:0000256" key="1">
    <source>
        <dbReference type="SAM" id="Phobius"/>
    </source>
</evidence>
<keyword evidence="1" id="KW-0812">Transmembrane</keyword>
<organism evidence="3 4">
    <name type="scientific">Peptoniphilus olsenii</name>
    <dbReference type="NCBI Taxonomy" id="411570"/>
    <lineage>
        <taxon>Bacteria</taxon>
        <taxon>Bacillati</taxon>
        <taxon>Bacillota</taxon>
        <taxon>Tissierellia</taxon>
        <taxon>Tissierellales</taxon>
        <taxon>Peptoniphilaceae</taxon>
        <taxon>Peptoniphilus</taxon>
    </lineage>
</organism>
<sequence>MQYIKFFSLIILLFFSYGYIPTFIVRKLWKPDIQFSEKYLLTFDDGPSEITREIVNILNERKQKAVFFLLGEKLDKYDTSIYKNHIIASHGYRHVNFALLSPIKTYVEFEKAMRAFKEKSITPKYFRAPYGLYNIVLIYLIKKNKMKIFHWNYLLGDWKIEENSIIYNRIKKRANNKNVLVLHDGTEGKADLQAKCNMLKELKIFLDEETKRQ</sequence>
<dbReference type="CDD" id="cd10917">
    <property type="entry name" value="CE4_NodB_like_6s_7s"/>
    <property type="match status" value="1"/>
</dbReference>
<dbReference type="EMBL" id="JBEPMA010000008">
    <property type="protein sequence ID" value="MET3617783.1"/>
    <property type="molecule type" value="Genomic_DNA"/>
</dbReference>
<gene>
    <name evidence="3" type="ORF">ABID14_001417</name>
</gene>
<reference evidence="3 4" key="1">
    <citation type="submission" date="2024-06" db="EMBL/GenBank/DDBJ databases">
        <title>Genomic Encyclopedia of Type Strains, Phase IV (KMG-IV): sequencing the most valuable type-strain genomes for metagenomic binning, comparative biology and taxonomic classification.</title>
        <authorList>
            <person name="Goeker M."/>
        </authorList>
    </citation>
    <scope>NUCLEOTIDE SEQUENCE [LARGE SCALE GENOMIC DNA]</scope>
    <source>
        <strain evidence="3 4">DSM 21460</strain>
    </source>
</reference>
<dbReference type="PROSITE" id="PS51677">
    <property type="entry name" value="NODB"/>
    <property type="match status" value="1"/>
</dbReference>
<name>A0ABV2JAJ5_9FIRM</name>
<dbReference type="InterPro" id="IPR002509">
    <property type="entry name" value="NODB_dom"/>
</dbReference>
<keyword evidence="1" id="KW-1133">Transmembrane helix</keyword>
<dbReference type="InterPro" id="IPR011330">
    <property type="entry name" value="Glyco_hydro/deAcase_b/a-brl"/>
</dbReference>
<dbReference type="PANTHER" id="PTHR10587">
    <property type="entry name" value="GLYCOSYL TRANSFERASE-RELATED"/>
    <property type="match status" value="1"/>
</dbReference>
<feature type="transmembrane region" description="Helical" evidence="1">
    <location>
        <begin position="6"/>
        <end position="25"/>
    </location>
</feature>
<feature type="domain" description="NodB homology" evidence="2">
    <location>
        <begin position="37"/>
        <end position="213"/>
    </location>
</feature>
<evidence type="ECO:0000313" key="3">
    <source>
        <dbReference type="EMBL" id="MET3617783.1"/>
    </source>
</evidence>
<proteinExistence type="predicted"/>
<comment type="caution">
    <text evidence="3">The sequence shown here is derived from an EMBL/GenBank/DDBJ whole genome shotgun (WGS) entry which is preliminary data.</text>
</comment>
<evidence type="ECO:0000259" key="2">
    <source>
        <dbReference type="PROSITE" id="PS51677"/>
    </source>
</evidence>
<keyword evidence="4" id="KW-1185">Reference proteome</keyword>